<dbReference type="Proteomes" id="UP000246740">
    <property type="component" value="Unassembled WGS sequence"/>
</dbReference>
<evidence type="ECO:0000256" key="4">
    <source>
        <dbReference type="ARBA" id="ARBA00022679"/>
    </source>
</evidence>
<dbReference type="InParanoid" id="A0A317XXZ1"/>
<keyword evidence="5" id="KW-0663">Pyridoxal phosphate</keyword>
<dbReference type="Pfam" id="PF00155">
    <property type="entry name" value="Aminotran_1_2"/>
    <property type="match status" value="1"/>
</dbReference>
<evidence type="ECO:0000256" key="6">
    <source>
        <dbReference type="SAM" id="MobiDB-lite"/>
    </source>
</evidence>
<feature type="domain" description="Aminotransferase class I/classII large" evidence="7">
    <location>
        <begin position="111"/>
        <end position="485"/>
    </location>
</feature>
<feature type="compositionally biased region" description="Polar residues" evidence="6">
    <location>
        <begin position="63"/>
        <end position="73"/>
    </location>
</feature>
<dbReference type="STRING" id="1882483.A0A317XXZ1"/>
<dbReference type="PANTHER" id="PTHR46383:SF1">
    <property type="entry name" value="ASPARTATE AMINOTRANSFERASE"/>
    <property type="match status" value="1"/>
</dbReference>
<gene>
    <name evidence="8" type="ORF">BCV70DRAFT_198494</name>
</gene>
<reference evidence="8 9" key="1">
    <citation type="journal article" date="2018" name="Mol. Biol. Evol.">
        <title>Broad Genomic Sampling Reveals a Smut Pathogenic Ancestry of the Fungal Clade Ustilaginomycotina.</title>
        <authorList>
            <person name="Kijpornyongpan T."/>
            <person name="Mondo S.J."/>
            <person name="Barry K."/>
            <person name="Sandor L."/>
            <person name="Lee J."/>
            <person name="Lipzen A."/>
            <person name="Pangilinan J."/>
            <person name="LaButti K."/>
            <person name="Hainaut M."/>
            <person name="Henrissat B."/>
            <person name="Grigoriev I.V."/>
            <person name="Spatafora J.W."/>
            <person name="Aime M.C."/>
        </authorList>
    </citation>
    <scope>NUCLEOTIDE SEQUENCE [LARGE SCALE GENOMIC DNA]</scope>
    <source>
        <strain evidence="8 9">MCA 3645</strain>
    </source>
</reference>
<keyword evidence="9" id="KW-1185">Reference proteome</keyword>
<proteinExistence type="inferred from homology"/>
<evidence type="ECO:0000256" key="2">
    <source>
        <dbReference type="ARBA" id="ARBA00007441"/>
    </source>
</evidence>
<dbReference type="OrthoDB" id="2108at2759"/>
<dbReference type="InterPro" id="IPR015424">
    <property type="entry name" value="PyrdxlP-dep_Trfase"/>
</dbReference>
<dbReference type="Gene3D" id="3.40.640.10">
    <property type="entry name" value="Type I PLP-dependent aspartate aminotransferase-like (Major domain)"/>
    <property type="match status" value="1"/>
</dbReference>
<dbReference type="InterPro" id="IPR004839">
    <property type="entry name" value="Aminotransferase_I/II_large"/>
</dbReference>
<evidence type="ECO:0000259" key="7">
    <source>
        <dbReference type="Pfam" id="PF00155"/>
    </source>
</evidence>
<evidence type="ECO:0000256" key="3">
    <source>
        <dbReference type="ARBA" id="ARBA00022576"/>
    </source>
</evidence>
<dbReference type="InterPro" id="IPR050596">
    <property type="entry name" value="AspAT/PAT-like"/>
</dbReference>
<evidence type="ECO:0000256" key="5">
    <source>
        <dbReference type="ARBA" id="ARBA00022898"/>
    </source>
</evidence>
<evidence type="ECO:0000256" key="1">
    <source>
        <dbReference type="ARBA" id="ARBA00001933"/>
    </source>
</evidence>
<keyword evidence="3" id="KW-0032">Aminotransferase</keyword>
<dbReference type="PANTHER" id="PTHR46383">
    <property type="entry name" value="ASPARTATE AMINOTRANSFERASE"/>
    <property type="match status" value="1"/>
</dbReference>
<protein>
    <submittedName>
        <fullName evidence="8">PLP-dependent transferase</fullName>
    </submittedName>
</protein>
<dbReference type="GO" id="GO:0008483">
    <property type="term" value="F:transaminase activity"/>
    <property type="evidence" value="ECO:0007669"/>
    <property type="project" value="UniProtKB-KW"/>
</dbReference>
<dbReference type="GO" id="GO:0006520">
    <property type="term" value="P:amino acid metabolic process"/>
    <property type="evidence" value="ECO:0007669"/>
    <property type="project" value="InterPro"/>
</dbReference>
<feature type="compositionally biased region" description="Basic and acidic residues" evidence="6">
    <location>
        <begin position="510"/>
        <end position="523"/>
    </location>
</feature>
<evidence type="ECO:0000313" key="8">
    <source>
        <dbReference type="EMBL" id="PWZ02219.1"/>
    </source>
</evidence>
<feature type="region of interest" description="Disordered" evidence="6">
    <location>
        <begin position="1"/>
        <end position="34"/>
    </location>
</feature>
<name>A0A317XXZ1_9BASI</name>
<dbReference type="EMBL" id="KZ819189">
    <property type="protein sequence ID" value="PWZ02219.1"/>
    <property type="molecule type" value="Genomic_DNA"/>
</dbReference>
<comment type="similarity">
    <text evidence="2">Belongs to the class-I pyridoxal-phosphate-dependent aminotransferase family.</text>
</comment>
<dbReference type="CDD" id="cd00609">
    <property type="entry name" value="AAT_like"/>
    <property type="match status" value="1"/>
</dbReference>
<feature type="region of interest" description="Disordered" evidence="6">
    <location>
        <begin position="500"/>
        <end position="523"/>
    </location>
</feature>
<evidence type="ECO:0000313" key="9">
    <source>
        <dbReference type="Proteomes" id="UP000246740"/>
    </source>
</evidence>
<dbReference type="InterPro" id="IPR015421">
    <property type="entry name" value="PyrdxlP-dep_Trfase_major"/>
</dbReference>
<feature type="region of interest" description="Disordered" evidence="6">
    <location>
        <begin position="50"/>
        <end position="86"/>
    </location>
</feature>
<comment type="cofactor">
    <cofactor evidence="1">
        <name>pyridoxal 5'-phosphate</name>
        <dbReference type="ChEBI" id="CHEBI:597326"/>
    </cofactor>
</comment>
<dbReference type="SUPFAM" id="SSF53383">
    <property type="entry name" value="PLP-dependent transferases"/>
    <property type="match status" value="1"/>
</dbReference>
<keyword evidence="4 8" id="KW-0808">Transferase</keyword>
<accession>A0A317XXZ1</accession>
<dbReference type="GO" id="GO:0030170">
    <property type="term" value="F:pyridoxal phosphate binding"/>
    <property type="evidence" value="ECO:0007669"/>
    <property type="project" value="InterPro"/>
</dbReference>
<dbReference type="AlphaFoldDB" id="A0A317XXZ1"/>
<organism evidence="8 9">
    <name type="scientific">Testicularia cyperi</name>
    <dbReference type="NCBI Taxonomy" id="1882483"/>
    <lineage>
        <taxon>Eukaryota</taxon>
        <taxon>Fungi</taxon>
        <taxon>Dikarya</taxon>
        <taxon>Basidiomycota</taxon>
        <taxon>Ustilaginomycotina</taxon>
        <taxon>Ustilaginomycetes</taxon>
        <taxon>Ustilaginales</taxon>
        <taxon>Anthracoideaceae</taxon>
        <taxon>Testicularia</taxon>
    </lineage>
</organism>
<sequence>MSPSTLSANDHHAADDDDIAAATATATRPAKKLKDAAETVVNVLRHESESEAHQLFRSHPGHNKSQGRPFSSGDTDEKFPGIKHPGSTGVIYVTDRAMSNGFYYGNPEWANMGQGAPEVGHIEGAVPRPLQFDLSQYGDGVHEYAPNTGILELRKAVARYYNHTFRQGKEQQYEASNVCIVPGGRAGMTRLAAVIGSVNCGYQLPEYTSYESMLSAFKSLVPIPTVLSEEDRYKLSPADLRKEIKGRGLSAMIMSNPRNPTGMLIEGEELHELVDMSRELGCTMLLDEFYSWYMHEGPLGRANSAAEFIEDINETPVVMIDGLTKGFRLPGWRVCWVVGPKDIISALNQSGSFLDGGTSHPMQCMALQMLDLDRTEQDRKALQRLFRHKRNHVLKRLAAMGLKVHIEPQATFYIWLSLAPLPPPLNSGLVMFEELLREKTIVVPGIAFDINPAHRRNIVDSPCENFIRISYGPELSQIDRGLDALERVIAKANPDSLHADSLGKGLAPTKDSHVDAKHLPTHN</sequence>